<evidence type="ECO:0000313" key="1">
    <source>
        <dbReference type="EMBL" id="JAA72705.1"/>
    </source>
</evidence>
<dbReference type="EMBL" id="GADI01001103">
    <property type="protein sequence ID" value="JAA72705.1"/>
    <property type="molecule type" value="mRNA"/>
</dbReference>
<accession>A0A0K8RNQ2</accession>
<proteinExistence type="evidence at transcript level"/>
<sequence length="229" mass="26781">GLLSERWHLHHLFFGFLLKRAPTKVFKNQNSAKKIITIGFLLDGFTHNDEYPGSEVGTWLTKVNKKAEALLKKYLGMDIRLEISSFKALHPKLLRVIRTWTTDGQMHAGTVVGYLKTYFTEGYNPDILCLVTRYKLYGDGLHAEAGYSRYQDLCKDVVPTILEYKLADVDKSGYFLFNVIKSSFPSNWNRRARKQQEMFLDTCNIQYKGIYVDFDYYARLPFYKDYVYE</sequence>
<dbReference type="AlphaFoldDB" id="A0A0K8RNQ2"/>
<organism evidence="1">
    <name type="scientific">Ixodes ricinus</name>
    <name type="common">Common tick</name>
    <name type="synonym">Acarus ricinus</name>
    <dbReference type="NCBI Taxonomy" id="34613"/>
    <lineage>
        <taxon>Eukaryota</taxon>
        <taxon>Metazoa</taxon>
        <taxon>Ecdysozoa</taxon>
        <taxon>Arthropoda</taxon>
        <taxon>Chelicerata</taxon>
        <taxon>Arachnida</taxon>
        <taxon>Acari</taxon>
        <taxon>Parasitiformes</taxon>
        <taxon>Ixodida</taxon>
        <taxon>Ixodoidea</taxon>
        <taxon>Ixodidae</taxon>
        <taxon>Ixodinae</taxon>
        <taxon>Ixodes</taxon>
    </lineage>
</organism>
<name>A0A0K8RNQ2_IXORI</name>
<feature type="non-terminal residue" evidence="1">
    <location>
        <position position="1"/>
    </location>
</feature>
<protein>
    <submittedName>
        <fullName evidence="1">Putative ixodes 26 kDa salivary protein</fullName>
    </submittedName>
</protein>
<reference evidence="1" key="1">
    <citation type="submission" date="2012-12" db="EMBL/GenBank/DDBJ databases">
        <title>Identification and characterization of a phenylalanine ammonia-lyase gene family in Isatis indigotica Fort.</title>
        <authorList>
            <person name="Liu Q."/>
            <person name="Chen J."/>
            <person name="Zhou X."/>
            <person name="Di P."/>
            <person name="Xiao Y."/>
            <person name="Xuan H."/>
            <person name="Zhang L."/>
            <person name="Chen W."/>
        </authorList>
    </citation>
    <scope>NUCLEOTIDE SEQUENCE</scope>
    <source>
        <tissue evidence="1">Salivary gland</tissue>
    </source>
</reference>